<dbReference type="SMART" id="SM00854">
    <property type="entry name" value="PGA_cap"/>
    <property type="match status" value="1"/>
</dbReference>
<dbReference type="CDD" id="cd07381">
    <property type="entry name" value="MPP_CapA"/>
    <property type="match status" value="1"/>
</dbReference>
<dbReference type="InterPro" id="IPR029052">
    <property type="entry name" value="Metallo-depent_PP-like"/>
</dbReference>
<evidence type="ECO:0000313" key="4">
    <source>
        <dbReference type="EMBL" id="OGY56117.1"/>
    </source>
</evidence>
<evidence type="ECO:0000256" key="1">
    <source>
        <dbReference type="ARBA" id="ARBA00005662"/>
    </source>
</evidence>
<comment type="caution">
    <text evidence="4">The sequence shown here is derived from an EMBL/GenBank/DDBJ whole genome shotgun (WGS) entry which is preliminary data.</text>
</comment>
<keyword evidence="2" id="KW-0812">Transmembrane</keyword>
<proteinExistence type="inferred from homology"/>
<gene>
    <name evidence="4" type="ORF">A2119_02810</name>
</gene>
<evidence type="ECO:0000259" key="3">
    <source>
        <dbReference type="SMART" id="SM00854"/>
    </source>
</evidence>
<evidence type="ECO:0000256" key="2">
    <source>
        <dbReference type="SAM" id="Phobius"/>
    </source>
</evidence>
<accession>A0A1G1YXJ2</accession>
<dbReference type="PANTHER" id="PTHR33393:SF11">
    <property type="entry name" value="POLYGLUTAMINE SYNTHESIS ACCESSORY PROTEIN RV0574C-RELATED"/>
    <property type="match status" value="1"/>
</dbReference>
<dbReference type="InterPro" id="IPR052169">
    <property type="entry name" value="CW_Biosynth-Accessory"/>
</dbReference>
<name>A0A1G1YXJ2_9BACT</name>
<comment type="similarity">
    <text evidence="1">Belongs to the CapA family.</text>
</comment>
<dbReference type="Proteomes" id="UP000178179">
    <property type="component" value="Unassembled WGS sequence"/>
</dbReference>
<dbReference type="Pfam" id="PF09587">
    <property type="entry name" value="PGA_cap"/>
    <property type="match status" value="1"/>
</dbReference>
<evidence type="ECO:0000313" key="5">
    <source>
        <dbReference type="Proteomes" id="UP000178179"/>
    </source>
</evidence>
<feature type="transmembrane region" description="Helical" evidence="2">
    <location>
        <begin position="9"/>
        <end position="33"/>
    </location>
</feature>
<dbReference type="PANTHER" id="PTHR33393">
    <property type="entry name" value="POLYGLUTAMINE SYNTHESIS ACCESSORY PROTEIN RV0574C-RELATED"/>
    <property type="match status" value="1"/>
</dbReference>
<dbReference type="SUPFAM" id="SSF56300">
    <property type="entry name" value="Metallo-dependent phosphatases"/>
    <property type="match status" value="1"/>
</dbReference>
<reference evidence="4 5" key="1">
    <citation type="journal article" date="2016" name="Nat. Commun.">
        <title>Thousands of microbial genomes shed light on interconnected biogeochemical processes in an aquifer system.</title>
        <authorList>
            <person name="Anantharaman K."/>
            <person name="Brown C.T."/>
            <person name="Hug L.A."/>
            <person name="Sharon I."/>
            <person name="Castelle C.J."/>
            <person name="Probst A.J."/>
            <person name="Thomas B.C."/>
            <person name="Singh A."/>
            <person name="Wilkins M.J."/>
            <person name="Karaoz U."/>
            <person name="Brodie E.L."/>
            <person name="Williams K.H."/>
            <person name="Hubbard S.S."/>
            <person name="Banfield J.F."/>
        </authorList>
    </citation>
    <scope>NUCLEOTIDE SEQUENCE [LARGE SCALE GENOMIC DNA]</scope>
</reference>
<dbReference type="InterPro" id="IPR019079">
    <property type="entry name" value="Capsule_synth_CapA"/>
</dbReference>
<dbReference type="Gene3D" id="3.60.21.10">
    <property type="match status" value="1"/>
</dbReference>
<dbReference type="AlphaFoldDB" id="A0A1G1YXJ2"/>
<protein>
    <recommendedName>
        <fullName evidence="3">Capsule synthesis protein CapA domain-containing protein</fullName>
    </recommendedName>
</protein>
<keyword evidence="2" id="KW-0472">Membrane</keyword>
<keyword evidence="2" id="KW-1133">Transmembrane helix</keyword>
<dbReference type="EMBL" id="MHIS01000021">
    <property type="protein sequence ID" value="OGY56117.1"/>
    <property type="molecule type" value="Genomic_DNA"/>
</dbReference>
<feature type="domain" description="Capsule synthesis protein CapA" evidence="3">
    <location>
        <begin position="63"/>
        <end position="301"/>
    </location>
</feature>
<sequence>MSIPAKRALLWVLLVVSTFLLGFMLLFIGKLLVIKAQIDRSTSVIGEAEERLAMLPDKPSRAVLLFVGDIMLSRSVGAKMEAVGDYRYPFLEIADILRSADLAFGNLEGPISDQGRNQGSIYSFRADPRVIEGLSYAGFDVLSLANNHIWDWGTDALLDTVSILERTGITPIGAGENYEKANMPALFEVGKTKVAILAYTNLLPKNMQAVQETPGLSDFDLTAIKELVSSLVSQGDLVVVSMHWGDEYETSANGVQKDIARGLIDAGADLVVGHHPHVIQELEQYGEGWIAYSLGNFVFDQSFSDETMRGAALRVELEGGNIANATLVPVRISPDFQASFRESNTP</sequence>
<organism evidence="4 5">
    <name type="scientific">Candidatus Colwellbacteria bacterium GWA2_46_10</name>
    <dbReference type="NCBI Taxonomy" id="1797684"/>
    <lineage>
        <taxon>Bacteria</taxon>
        <taxon>Candidatus Colwelliibacteriota</taxon>
    </lineage>
</organism>